<feature type="compositionally biased region" description="Pro residues" evidence="1">
    <location>
        <begin position="40"/>
        <end position="51"/>
    </location>
</feature>
<evidence type="ECO:0000313" key="3">
    <source>
        <dbReference type="Proteomes" id="UP000184079"/>
    </source>
</evidence>
<feature type="region of interest" description="Disordered" evidence="1">
    <location>
        <begin position="31"/>
        <end position="102"/>
    </location>
</feature>
<reference evidence="3" key="1">
    <citation type="submission" date="2016-11" db="EMBL/GenBank/DDBJ databases">
        <authorList>
            <person name="Varghese N."/>
            <person name="Submissions S."/>
        </authorList>
    </citation>
    <scope>NUCLEOTIDE SEQUENCE [LARGE SCALE GENOMIC DNA]</scope>
    <source>
        <strain evidence="3">CGMCC 1.6496</strain>
    </source>
</reference>
<feature type="compositionally biased region" description="Pro residues" evidence="1">
    <location>
        <begin position="87"/>
        <end position="97"/>
    </location>
</feature>
<accession>A0A1M5UTM7</accession>
<dbReference type="OrthoDB" id="2068061at2"/>
<dbReference type="AlphaFoldDB" id="A0A1M5UTM7"/>
<dbReference type="Proteomes" id="UP000184079">
    <property type="component" value="Unassembled WGS sequence"/>
</dbReference>
<dbReference type="EMBL" id="FQXD01000010">
    <property type="protein sequence ID" value="SHH66276.1"/>
    <property type="molecule type" value="Genomic_DNA"/>
</dbReference>
<keyword evidence="3" id="KW-1185">Reference proteome</keyword>
<evidence type="ECO:0000313" key="2">
    <source>
        <dbReference type="EMBL" id="SHH66276.1"/>
    </source>
</evidence>
<name>A0A1M5UTM7_9BACI</name>
<gene>
    <name evidence="2" type="ORF">SAMN05421807_110129</name>
</gene>
<dbReference type="RefSeq" id="WP_073009840.1">
    <property type="nucleotide sequence ID" value="NZ_FQXD01000010.1"/>
</dbReference>
<evidence type="ECO:0000256" key="1">
    <source>
        <dbReference type="SAM" id="MobiDB-lite"/>
    </source>
</evidence>
<proteinExistence type="predicted"/>
<protein>
    <recommendedName>
        <fullName evidence="4">Transporter</fullName>
    </recommendedName>
</protein>
<evidence type="ECO:0008006" key="4">
    <source>
        <dbReference type="Google" id="ProtNLM"/>
    </source>
</evidence>
<organism evidence="2 3">
    <name type="scientific">Virgibacillus chiguensis</name>
    <dbReference type="NCBI Taxonomy" id="411959"/>
    <lineage>
        <taxon>Bacteria</taxon>
        <taxon>Bacillati</taxon>
        <taxon>Bacillota</taxon>
        <taxon>Bacilli</taxon>
        <taxon>Bacillales</taxon>
        <taxon>Bacillaceae</taxon>
        <taxon>Virgibacillus</taxon>
    </lineage>
</organism>
<sequence>MYPYDYHYDPSLDQERVFPFSTLGNMFFGPGQSSGTFGPPGFPPGPPPGFPTGPSGGGGMPGFPGAPTSGFPPFPGNQGGGPSGPGNQPPSSPPPAFTPQKSQVQTFAVDPGGIRNCLFRYTYIWLRRDAFWFYPTFVGRNSIAGYRWTGFNWVYFGIDLNRIQSFQCF</sequence>